<dbReference type="Gene3D" id="2.40.170.20">
    <property type="entry name" value="TonB-dependent receptor, beta-barrel domain"/>
    <property type="match status" value="1"/>
</dbReference>
<feature type="domain" description="TonB-dependent receptor-like beta-barrel" evidence="13">
    <location>
        <begin position="273"/>
        <end position="721"/>
    </location>
</feature>
<organism evidence="15 16">
    <name type="scientific">Pedobacter steynii</name>
    <dbReference type="NCBI Taxonomy" id="430522"/>
    <lineage>
        <taxon>Bacteria</taxon>
        <taxon>Pseudomonadati</taxon>
        <taxon>Bacteroidota</taxon>
        <taxon>Sphingobacteriia</taxon>
        <taxon>Sphingobacteriales</taxon>
        <taxon>Sphingobacteriaceae</taxon>
        <taxon>Pedobacter</taxon>
    </lineage>
</organism>
<dbReference type="CDD" id="cd01347">
    <property type="entry name" value="ligand_gated_channel"/>
    <property type="match status" value="1"/>
</dbReference>
<keyword evidence="9 10" id="KW-0998">Cell outer membrane</keyword>
<evidence type="ECO:0000256" key="12">
    <source>
        <dbReference type="SAM" id="SignalP"/>
    </source>
</evidence>
<feature type="chain" id="PRO_5010328795" evidence="12">
    <location>
        <begin position="20"/>
        <end position="762"/>
    </location>
</feature>
<keyword evidence="8 15" id="KW-0675">Receptor</keyword>
<dbReference type="Pfam" id="PF07715">
    <property type="entry name" value="Plug"/>
    <property type="match status" value="1"/>
</dbReference>
<keyword evidence="16" id="KW-1185">Reference proteome</keyword>
<evidence type="ECO:0000256" key="2">
    <source>
        <dbReference type="ARBA" id="ARBA00022448"/>
    </source>
</evidence>
<evidence type="ECO:0000256" key="10">
    <source>
        <dbReference type="PROSITE-ProRule" id="PRU01360"/>
    </source>
</evidence>
<dbReference type="OrthoDB" id="9764669at2"/>
<comment type="subcellular location">
    <subcellularLocation>
        <location evidence="1 10">Cell outer membrane</location>
        <topology evidence="1 10">Multi-pass membrane protein</topology>
    </subcellularLocation>
</comment>
<evidence type="ECO:0000259" key="14">
    <source>
        <dbReference type="Pfam" id="PF07715"/>
    </source>
</evidence>
<dbReference type="InterPro" id="IPR012910">
    <property type="entry name" value="Plug_dom"/>
</dbReference>
<accession>A0A1H0GEG7</accession>
<dbReference type="Pfam" id="PF13715">
    <property type="entry name" value="CarbopepD_reg_2"/>
    <property type="match status" value="1"/>
</dbReference>
<dbReference type="EMBL" id="FNGY01000011">
    <property type="protein sequence ID" value="SDO05335.1"/>
    <property type="molecule type" value="Genomic_DNA"/>
</dbReference>
<dbReference type="InterPro" id="IPR037066">
    <property type="entry name" value="Plug_dom_sf"/>
</dbReference>
<dbReference type="InterPro" id="IPR036942">
    <property type="entry name" value="Beta-barrel_TonB_sf"/>
</dbReference>
<evidence type="ECO:0000313" key="16">
    <source>
        <dbReference type="Proteomes" id="UP000183200"/>
    </source>
</evidence>
<evidence type="ECO:0000256" key="4">
    <source>
        <dbReference type="ARBA" id="ARBA00022692"/>
    </source>
</evidence>
<dbReference type="GO" id="GO:0015344">
    <property type="term" value="F:siderophore uptake transmembrane transporter activity"/>
    <property type="evidence" value="ECO:0007669"/>
    <property type="project" value="TreeGrafter"/>
</dbReference>
<evidence type="ECO:0000256" key="3">
    <source>
        <dbReference type="ARBA" id="ARBA00022452"/>
    </source>
</evidence>
<feature type="signal peptide" evidence="12">
    <location>
        <begin position="1"/>
        <end position="19"/>
    </location>
</feature>
<keyword evidence="5 12" id="KW-0732">Signal</keyword>
<name>A0A1H0GEG7_9SPHI</name>
<evidence type="ECO:0000256" key="8">
    <source>
        <dbReference type="ARBA" id="ARBA00023170"/>
    </source>
</evidence>
<dbReference type="InterPro" id="IPR013784">
    <property type="entry name" value="Carb-bd-like_fold"/>
</dbReference>
<dbReference type="PANTHER" id="PTHR30069">
    <property type="entry name" value="TONB-DEPENDENT OUTER MEMBRANE RECEPTOR"/>
    <property type="match status" value="1"/>
</dbReference>
<dbReference type="Pfam" id="PF00593">
    <property type="entry name" value="TonB_dep_Rec_b-barrel"/>
    <property type="match status" value="1"/>
</dbReference>
<dbReference type="Gene3D" id="2.170.130.10">
    <property type="entry name" value="TonB-dependent receptor, plug domain"/>
    <property type="match status" value="1"/>
</dbReference>
<dbReference type="SUPFAM" id="SSF49452">
    <property type="entry name" value="Starch-binding domain-like"/>
    <property type="match status" value="1"/>
</dbReference>
<comment type="similarity">
    <text evidence="10 11">Belongs to the TonB-dependent receptor family.</text>
</comment>
<dbReference type="PANTHER" id="PTHR30069:SF29">
    <property type="entry name" value="HEMOGLOBIN AND HEMOGLOBIN-HAPTOGLOBIN-BINDING PROTEIN 1-RELATED"/>
    <property type="match status" value="1"/>
</dbReference>
<dbReference type="GO" id="GO:0030246">
    <property type="term" value="F:carbohydrate binding"/>
    <property type="evidence" value="ECO:0007669"/>
    <property type="project" value="InterPro"/>
</dbReference>
<keyword evidence="7 10" id="KW-0472">Membrane</keyword>
<evidence type="ECO:0000256" key="9">
    <source>
        <dbReference type="ARBA" id="ARBA00023237"/>
    </source>
</evidence>
<dbReference type="RefSeq" id="WP_083362064.1">
    <property type="nucleotide sequence ID" value="NZ_FNGY01000011.1"/>
</dbReference>
<evidence type="ECO:0000313" key="15">
    <source>
        <dbReference type="EMBL" id="SDO05335.1"/>
    </source>
</evidence>
<keyword evidence="2 10" id="KW-0813">Transport</keyword>
<gene>
    <name evidence="15" type="ORF">SAMN05421820_111122</name>
</gene>
<dbReference type="Gene3D" id="2.60.40.1120">
    <property type="entry name" value="Carboxypeptidase-like, regulatory domain"/>
    <property type="match status" value="1"/>
</dbReference>
<dbReference type="GO" id="GO:0009279">
    <property type="term" value="C:cell outer membrane"/>
    <property type="evidence" value="ECO:0007669"/>
    <property type="project" value="UniProtKB-SubCell"/>
</dbReference>
<evidence type="ECO:0000256" key="7">
    <source>
        <dbReference type="ARBA" id="ARBA00023136"/>
    </source>
</evidence>
<evidence type="ECO:0000256" key="11">
    <source>
        <dbReference type="RuleBase" id="RU003357"/>
    </source>
</evidence>
<dbReference type="PROSITE" id="PS52016">
    <property type="entry name" value="TONB_DEPENDENT_REC_3"/>
    <property type="match status" value="1"/>
</dbReference>
<dbReference type="SUPFAM" id="SSF56935">
    <property type="entry name" value="Porins"/>
    <property type="match status" value="1"/>
</dbReference>
<keyword evidence="6 11" id="KW-0798">TonB box</keyword>
<evidence type="ECO:0000256" key="6">
    <source>
        <dbReference type="ARBA" id="ARBA00023077"/>
    </source>
</evidence>
<reference evidence="16" key="1">
    <citation type="submission" date="2016-10" db="EMBL/GenBank/DDBJ databases">
        <authorList>
            <person name="Varghese N."/>
            <person name="Submissions S."/>
        </authorList>
    </citation>
    <scope>NUCLEOTIDE SEQUENCE [LARGE SCALE GENOMIC DNA]</scope>
    <source>
        <strain evidence="16">DSM 19110</strain>
    </source>
</reference>
<dbReference type="Proteomes" id="UP000183200">
    <property type="component" value="Unassembled WGS sequence"/>
</dbReference>
<evidence type="ECO:0000256" key="5">
    <source>
        <dbReference type="ARBA" id="ARBA00022729"/>
    </source>
</evidence>
<keyword evidence="3 10" id="KW-1134">Transmembrane beta strand</keyword>
<protein>
    <submittedName>
        <fullName evidence="15">Outer membrane receptor for ferrienterochelin and colicins</fullName>
    </submittedName>
</protein>
<dbReference type="InterPro" id="IPR000531">
    <property type="entry name" value="Beta-barrel_TonB"/>
</dbReference>
<feature type="domain" description="TonB-dependent receptor plug" evidence="14">
    <location>
        <begin position="122"/>
        <end position="228"/>
    </location>
</feature>
<keyword evidence="4 10" id="KW-0812">Transmembrane</keyword>
<proteinExistence type="inferred from homology"/>
<dbReference type="GO" id="GO:0044718">
    <property type="term" value="P:siderophore transmembrane transport"/>
    <property type="evidence" value="ECO:0007669"/>
    <property type="project" value="TreeGrafter"/>
</dbReference>
<sequence>MKRLILPFLLLMSVLVVHAQEKGGVISGKVNTADGLPAENVMVFLKGLNRIVYTMKNGTFRISSPSGSQVLVVQSNTRKQIEIPVTVIAGKEQEIPFVLLGEKSYELNEVVITGLYEPQSIRNSVYNIRTISSQVIKLRGATDLKNILSTELGIRFSTDPMTGVSNPKFMGLNSSSSGIKILLDGVPMMDRGVDKESLGQIDINTVERIEIVEGPMSVIYGTDAMAGVINIITKRGNSDQLSVTARVQEETAGKEYDAFDNKGIHNEYLSVNWQKNGWHAGASGTRNNFGGWKGNKTGRAQEWLPKDQWLTAATTGYKNSKMDLWYRFNGTDETLTLRGDYDPTLPAPVAADKQYLSKRWFHQVQGSFFLGDNLSLDMAGSYTDYSRRTLSTNKEMNTGKETLSLEPGSQDKDVMKSTFFRSTLQYKLSPQVILQPGIEFNRSTGKGDRIAGEPAINDYAFFLSSQLQLTDAIQIKPGFRMVKNSVYDAPPFIPSLHTKIRLNEDLDFRLSYARGFRAPVLRELYFYFRDANHDIAGNLNLKAEHSNSFNTSLSWTLKNSPEFRLNTILSGFLNNYKNRIVLGTVEGNDRLNTYLNFDKSRTLGGEWTGVLSWKNLQANLGLSYIGQYNELSGQKEISGSNPKYVWSPEVSTNISYLIPKLETSVSFFYKFTGKQSAYTSSTVDGKQVARLNQMSAFHMSDMSLNKIVNKYLTINGGVRNLFNVTRVRTVGMESGGHVGDGNNPFGFGRSYFLGLTMHWSKK</sequence>
<evidence type="ECO:0000259" key="13">
    <source>
        <dbReference type="Pfam" id="PF00593"/>
    </source>
</evidence>
<dbReference type="AlphaFoldDB" id="A0A1H0GEG7"/>
<dbReference type="InterPro" id="IPR039426">
    <property type="entry name" value="TonB-dep_rcpt-like"/>
</dbReference>
<evidence type="ECO:0000256" key="1">
    <source>
        <dbReference type="ARBA" id="ARBA00004571"/>
    </source>
</evidence>